<evidence type="ECO:0000256" key="6">
    <source>
        <dbReference type="ARBA" id="ARBA00023136"/>
    </source>
</evidence>
<comment type="subcellular location">
    <subcellularLocation>
        <location evidence="1">Cell membrane</location>
        <topology evidence="1">Multi-pass membrane protein</topology>
    </subcellularLocation>
</comment>
<evidence type="ECO:0000313" key="8">
    <source>
        <dbReference type="EMBL" id="GLV56831.1"/>
    </source>
</evidence>
<evidence type="ECO:0000313" key="9">
    <source>
        <dbReference type="Proteomes" id="UP001344906"/>
    </source>
</evidence>
<keyword evidence="9" id="KW-1185">Reference proteome</keyword>
<feature type="transmembrane region" description="Helical" evidence="7">
    <location>
        <begin position="64"/>
        <end position="84"/>
    </location>
</feature>
<evidence type="ECO:0000256" key="3">
    <source>
        <dbReference type="ARBA" id="ARBA00022475"/>
    </source>
</evidence>
<name>A0ABQ6FVJ7_9CHLR</name>
<evidence type="ECO:0000256" key="7">
    <source>
        <dbReference type="SAM" id="Phobius"/>
    </source>
</evidence>
<evidence type="ECO:0000256" key="1">
    <source>
        <dbReference type="ARBA" id="ARBA00004651"/>
    </source>
</evidence>
<protein>
    <submittedName>
        <fullName evidence="8">Membrane protein</fullName>
    </submittedName>
</protein>
<feature type="transmembrane region" description="Helical" evidence="7">
    <location>
        <begin position="125"/>
        <end position="144"/>
    </location>
</feature>
<dbReference type="PANTHER" id="PTHR33452:SF1">
    <property type="entry name" value="INNER MEMBRANE PROTEIN YPHA-RELATED"/>
    <property type="match status" value="1"/>
</dbReference>
<evidence type="ECO:0000256" key="2">
    <source>
        <dbReference type="ARBA" id="ARBA00006679"/>
    </source>
</evidence>
<keyword evidence="5 7" id="KW-1133">Transmembrane helix</keyword>
<organism evidence="8 9">
    <name type="scientific">Dictyobacter halimunensis</name>
    <dbReference type="NCBI Taxonomy" id="3026934"/>
    <lineage>
        <taxon>Bacteria</taxon>
        <taxon>Bacillati</taxon>
        <taxon>Chloroflexota</taxon>
        <taxon>Ktedonobacteria</taxon>
        <taxon>Ktedonobacterales</taxon>
        <taxon>Dictyobacteraceae</taxon>
        <taxon>Dictyobacter</taxon>
    </lineage>
</organism>
<keyword evidence="6 7" id="KW-0472">Membrane</keyword>
<dbReference type="InterPro" id="IPR051907">
    <property type="entry name" value="DoxX-like_oxidoreductase"/>
</dbReference>
<evidence type="ECO:0000256" key="5">
    <source>
        <dbReference type="ARBA" id="ARBA00022989"/>
    </source>
</evidence>
<dbReference type="Pfam" id="PF07681">
    <property type="entry name" value="DoxX"/>
    <property type="match status" value="1"/>
</dbReference>
<dbReference type="Proteomes" id="UP001344906">
    <property type="component" value="Unassembled WGS sequence"/>
</dbReference>
<proteinExistence type="inferred from homology"/>
<comment type="similarity">
    <text evidence="2">Belongs to the DoxX family.</text>
</comment>
<reference evidence="8 9" key="1">
    <citation type="submission" date="2023-02" db="EMBL/GenBank/DDBJ databases">
        <title>Dictyobacter halimunensis sp. nov., a new member of the class Ktedonobacteria from forest soil in a geothermal area.</title>
        <authorList>
            <person name="Rachmania M.K."/>
            <person name="Ningsih F."/>
            <person name="Sakai Y."/>
            <person name="Yabe S."/>
            <person name="Yokota A."/>
            <person name="Sjamsuridzal W."/>
        </authorList>
    </citation>
    <scope>NUCLEOTIDE SEQUENCE [LARGE SCALE GENOMIC DNA]</scope>
    <source>
        <strain evidence="8 9">S3.2.2.5</strain>
    </source>
</reference>
<comment type="caution">
    <text evidence="8">The sequence shown here is derived from an EMBL/GenBank/DDBJ whole genome shotgun (WGS) entry which is preliminary data.</text>
</comment>
<gene>
    <name evidence="8" type="ORF">KDH_36700</name>
</gene>
<dbReference type="PANTHER" id="PTHR33452">
    <property type="entry name" value="OXIDOREDUCTASE CATD-RELATED"/>
    <property type="match status" value="1"/>
</dbReference>
<keyword evidence="4 7" id="KW-0812">Transmembrane</keyword>
<accession>A0ABQ6FVJ7</accession>
<feature type="transmembrane region" description="Helical" evidence="7">
    <location>
        <begin position="12"/>
        <end position="36"/>
    </location>
</feature>
<keyword evidence="3" id="KW-1003">Cell membrane</keyword>
<sequence length="168" mass="18619">MWNGEVISMQWLARIVASSAPAATILVRVIVGSVFLSEGLQKFLFPAQLGVGRFEKIGIPWPHVMAPFVGIVEISCGVLILLGLFTRLAALPLIIDMLVAISTTKFPLLIEHGFWNMAHEARIDFAMFLGSIFLFIVGSGSWSLDAHVAQWFRTHSRTRLRFRSAPSP</sequence>
<dbReference type="EMBL" id="BSRI01000002">
    <property type="protein sequence ID" value="GLV56831.1"/>
    <property type="molecule type" value="Genomic_DNA"/>
</dbReference>
<evidence type="ECO:0000256" key="4">
    <source>
        <dbReference type="ARBA" id="ARBA00022692"/>
    </source>
</evidence>
<feature type="transmembrane region" description="Helical" evidence="7">
    <location>
        <begin position="91"/>
        <end position="110"/>
    </location>
</feature>
<dbReference type="InterPro" id="IPR032808">
    <property type="entry name" value="DoxX"/>
</dbReference>